<name>A0A857JEU9_9ALTE</name>
<proteinExistence type="predicted"/>
<evidence type="ECO:0000256" key="3">
    <source>
        <dbReference type="ARBA" id="ARBA00022827"/>
    </source>
</evidence>
<dbReference type="SUPFAM" id="SSF55424">
    <property type="entry name" value="FAD/NAD-linked reductases, dimerisation (C-terminal) domain"/>
    <property type="match status" value="1"/>
</dbReference>
<evidence type="ECO:0000259" key="5">
    <source>
        <dbReference type="Pfam" id="PF07992"/>
    </source>
</evidence>
<dbReference type="InterPro" id="IPR050446">
    <property type="entry name" value="FAD-oxidoreductase/Apoptosis"/>
</dbReference>
<keyword evidence="3" id="KW-0274">FAD</keyword>
<evidence type="ECO:0000313" key="7">
    <source>
        <dbReference type="EMBL" id="QHJ10533.1"/>
    </source>
</evidence>
<dbReference type="PRINTS" id="PR00368">
    <property type="entry name" value="FADPNR"/>
</dbReference>
<dbReference type="InterPro" id="IPR028202">
    <property type="entry name" value="Reductase_C"/>
</dbReference>
<evidence type="ECO:0000256" key="1">
    <source>
        <dbReference type="ARBA" id="ARBA00001974"/>
    </source>
</evidence>
<keyword evidence="4 7" id="KW-0560">Oxidoreductase</keyword>
<dbReference type="OrthoDB" id="9800167at2"/>
<dbReference type="SUPFAM" id="SSF51905">
    <property type="entry name" value="FAD/NAD(P)-binding domain"/>
    <property type="match status" value="2"/>
</dbReference>
<sequence length="417" mass="45537">MMNAQPPKETCIIVGASHGGVNLAFALRKEGYSGRIQLLDTDKRVPYHRPPLSKKHLISDQPAGQLLKPLQAYEKADIDLQLGVTVVDVNPSEKSVTLDDGTSHVYTQLVLATGAQPIIPPISGVDSAAHLYTLRTAEDAQAIAEAFNACEKKRVVVIGGGYVGLEAAASLQLCGAKVTVLERESRLLARVTAPDMSDYFYRLHQENGVAVFNAKNVSEIQTHNNENLVCCSDGSQYPADIIVVGVGVRVNTHLAEKAGLKLDNGIAVDGNNQTSDDSIYAIGDCCAQFNTHYQRWLRLESVQNALEQAKVVAAVICAKTPKMNAIPWFWSDQYAVKLQMVGLSQGYNKVVVRHERVNPESFSVWYFNDDELLSVDAVNHAKAYVLGTKLIAQRQRVDIDKLQDSSLALNSALLVQI</sequence>
<dbReference type="Proteomes" id="UP000464524">
    <property type="component" value="Chromosome"/>
</dbReference>
<dbReference type="PANTHER" id="PTHR43557">
    <property type="entry name" value="APOPTOSIS-INDUCING FACTOR 1"/>
    <property type="match status" value="1"/>
</dbReference>
<dbReference type="InterPro" id="IPR016156">
    <property type="entry name" value="FAD/NAD-linked_Rdtase_dimer_sf"/>
</dbReference>
<feature type="domain" description="FAD/NAD(P)-binding" evidence="5">
    <location>
        <begin position="11"/>
        <end position="309"/>
    </location>
</feature>
<protein>
    <submittedName>
        <fullName evidence="7">Putidaredoxin reductase CamA</fullName>
        <ecNumber evidence="7">1.18.1.5</ecNumber>
    </submittedName>
</protein>
<dbReference type="PRINTS" id="PR00411">
    <property type="entry name" value="PNDRDTASEI"/>
</dbReference>
<comment type="cofactor">
    <cofactor evidence="1">
        <name>FAD</name>
        <dbReference type="ChEBI" id="CHEBI:57692"/>
    </cofactor>
</comment>
<dbReference type="InterPro" id="IPR036188">
    <property type="entry name" value="FAD/NAD-bd_sf"/>
</dbReference>
<evidence type="ECO:0000256" key="2">
    <source>
        <dbReference type="ARBA" id="ARBA00022630"/>
    </source>
</evidence>
<accession>A0A857JEU9</accession>
<dbReference type="InterPro" id="IPR023753">
    <property type="entry name" value="FAD/NAD-binding_dom"/>
</dbReference>
<reference evidence="7 8" key="1">
    <citation type="submission" date="2019-12" db="EMBL/GenBank/DDBJ databases">
        <title>Genome sequencing and assembly of endphytes of Porphyra tenera.</title>
        <authorList>
            <person name="Park J.M."/>
            <person name="Shin R."/>
            <person name="Jo S.H."/>
        </authorList>
    </citation>
    <scope>NUCLEOTIDE SEQUENCE [LARGE SCALE GENOMIC DNA]</scope>
    <source>
        <strain evidence="7 8">GPM4</strain>
    </source>
</reference>
<organism evidence="7 8">
    <name type="scientific">Paraglaciecola mesophila</name>
    <dbReference type="NCBI Taxonomy" id="197222"/>
    <lineage>
        <taxon>Bacteria</taxon>
        <taxon>Pseudomonadati</taxon>
        <taxon>Pseudomonadota</taxon>
        <taxon>Gammaproteobacteria</taxon>
        <taxon>Alteromonadales</taxon>
        <taxon>Alteromonadaceae</taxon>
        <taxon>Paraglaciecola</taxon>
    </lineage>
</organism>
<gene>
    <name evidence="7" type="ORF">FX988_00747</name>
</gene>
<dbReference type="KEGG" id="pmes:FX988_00747"/>
<dbReference type="Pfam" id="PF14759">
    <property type="entry name" value="Reductase_C"/>
    <property type="match status" value="1"/>
</dbReference>
<evidence type="ECO:0000256" key="4">
    <source>
        <dbReference type="ARBA" id="ARBA00023002"/>
    </source>
</evidence>
<feature type="domain" description="Reductase C-terminal" evidence="6">
    <location>
        <begin position="328"/>
        <end position="412"/>
    </location>
</feature>
<dbReference type="Gene3D" id="3.30.390.30">
    <property type="match status" value="1"/>
</dbReference>
<dbReference type="Pfam" id="PF07992">
    <property type="entry name" value="Pyr_redox_2"/>
    <property type="match status" value="1"/>
</dbReference>
<evidence type="ECO:0000259" key="6">
    <source>
        <dbReference type="Pfam" id="PF14759"/>
    </source>
</evidence>
<dbReference type="Gene3D" id="3.50.50.60">
    <property type="entry name" value="FAD/NAD(P)-binding domain"/>
    <property type="match status" value="2"/>
</dbReference>
<dbReference type="GO" id="GO:0005737">
    <property type="term" value="C:cytoplasm"/>
    <property type="evidence" value="ECO:0007669"/>
    <property type="project" value="TreeGrafter"/>
</dbReference>
<dbReference type="PANTHER" id="PTHR43557:SF2">
    <property type="entry name" value="RIESKE DOMAIN-CONTAINING PROTEIN-RELATED"/>
    <property type="match status" value="1"/>
</dbReference>
<evidence type="ECO:0000313" key="8">
    <source>
        <dbReference type="Proteomes" id="UP000464524"/>
    </source>
</evidence>
<dbReference type="RefSeq" id="WP_160178400.1">
    <property type="nucleotide sequence ID" value="NZ_CP047656.1"/>
</dbReference>
<dbReference type="EMBL" id="CP047656">
    <property type="protein sequence ID" value="QHJ10533.1"/>
    <property type="molecule type" value="Genomic_DNA"/>
</dbReference>
<keyword evidence="8" id="KW-1185">Reference proteome</keyword>
<dbReference type="EC" id="1.18.1.5" evidence="7"/>
<dbReference type="GO" id="GO:0016651">
    <property type="term" value="F:oxidoreductase activity, acting on NAD(P)H"/>
    <property type="evidence" value="ECO:0007669"/>
    <property type="project" value="TreeGrafter"/>
</dbReference>
<dbReference type="AlphaFoldDB" id="A0A857JEU9"/>
<keyword evidence="2" id="KW-0285">Flavoprotein</keyword>